<proteinExistence type="predicted"/>
<dbReference type="InterPro" id="IPR036754">
    <property type="entry name" value="YbaK/aa-tRNA-synt-asso_dom_sf"/>
</dbReference>
<dbReference type="PANTHER" id="PTHR30411:SF9">
    <property type="entry name" value="MULTIFUNCTIONAL SER_THR-TRNA DEACYLASE PROXP-Y"/>
    <property type="match status" value="1"/>
</dbReference>
<accession>A0A177XUQ8</accession>
<evidence type="ECO:0000259" key="1">
    <source>
        <dbReference type="Pfam" id="PF04073"/>
    </source>
</evidence>
<comment type="caution">
    <text evidence="3">The sequence shown here is derived from an EMBL/GenBank/DDBJ whole genome shotgun (WGS) entry which is preliminary data.</text>
</comment>
<keyword evidence="5" id="KW-1185">Reference proteome</keyword>
<dbReference type="GO" id="GO:0002161">
    <property type="term" value="F:aminoacyl-tRNA deacylase activity"/>
    <property type="evidence" value="ECO:0007669"/>
    <property type="project" value="InterPro"/>
</dbReference>
<sequence length="165" mass="18303">MTDLSSTHITQYLESQRVHFRLLPHQTPATTIEDAAKQRGIRPQQMVKSIVLRDMSNRYAIACAPGDKSVDPKKVRALLGWRRMTCVSMDEVISLTGYQIGTVVPLLLRTPMTIVFDQQLLAEPEVTISSGSNMAGLALSCEDLIQLTQPLIGDICRNQTPSTHN</sequence>
<dbReference type="AlphaFoldDB" id="A0A177XUQ8"/>
<gene>
    <name evidence="2" type="ORF">ACED39_15660</name>
    <name evidence="3" type="ORF">APB76_21515</name>
</gene>
<name>A0A177XUQ8_9VIBR</name>
<dbReference type="EMBL" id="JBGOOS010000024">
    <property type="protein sequence ID" value="MEZ8210215.1"/>
    <property type="molecule type" value="Genomic_DNA"/>
</dbReference>
<reference evidence="3 4" key="1">
    <citation type="journal article" date="2016" name="Syst. Appl. Microbiol.">
        <title>Vibrio bivalvicida sp. nov., a novel larval pathogen for bivalve molluscs reared in a hatchery.</title>
        <authorList>
            <person name="Dubert J."/>
            <person name="Romalde J.L."/>
            <person name="Prado S."/>
            <person name="Barja J.L."/>
        </authorList>
    </citation>
    <scope>NUCLEOTIDE SEQUENCE [LARGE SCALE GENOMIC DNA]</scope>
    <source>
        <strain evidence="3 4">605</strain>
    </source>
</reference>
<evidence type="ECO:0000313" key="3">
    <source>
        <dbReference type="EMBL" id="OAJ92249.1"/>
    </source>
</evidence>
<dbReference type="EMBL" id="LLEI02000090">
    <property type="protein sequence ID" value="OAJ92249.1"/>
    <property type="molecule type" value="Genomic_DNA"/>
</dbReference>
<dbReference type="Proteomes" id="UP000078406">
    <property type="component" value="Unassembled WGS sequence"/>
</dbReference>
<feature type="domain" description="YbaK/aminoacyl-tRNA synthetase-associated" evidence="1">
    <location>
        <begin position="28"/>
        <end position="146"/>
    </location>
</feature>
<evidence type="ECO:0000313" key="2">
    <source>
        <dbReference type="EMBL" id="MEZ8210215.1"/>
    </source>
</evidence>
<dbReference type="CDD" id="cd04332">
    <property type="entry name" value="YbaK_like"/>
    <property type="match status" value="1"/>
</dbReference>
<dbReference type="InterPro" id="IPR007214">
    <property type="entry name" value="YbaK/aa-tRNA-synth-assoc-dom"/>
</dbReference>
<organism evidence="3 4">
    <name type="scientific">Vibrio bivalvicida</name>
    <dbReference type="NCBI Taxonomy" id="1276888"/>
    <lineage>
        <taxon>Bacteria</taxon>
        <taxon>Pseudomonadati</taxon>
        <taxon>Pseudomonadota</taxon>
        <taxon>Gammaproteobacteria</taxon>
        <taxon>Vibrionales</taxon>
        <taxon>Vibrionaceae</taxon>
        <taxon>Vibrio</taxon>
        <taxon>Vibrio oreintalis group</taxon>
    </lineage>
</organism>
<protein>
    <submittedName>
        <fullName evidence="2">Aminoacyl-tRNA deacylase</fullName>
    </submittedName>
</protein>
<dbReference type="RefSeq" id="WP_049845383.1">
    <property type="nucleotide sequence ID" value="NZ_JBGOOF010000025.1"/>
</dbReference>
<dbReference type="Proteomes" id="UP001569151">
    <property type="component" value="Unassembled WGS sequence"/>
</dbReference>
<dbReference type="PANTHER" id="PTHR30411">
    <property type="entry name" value="CYTOPLASMIC PROTEIN"/>
    <property type="match status" value="1"/>
</dbReference>
<dbReference type="SUPFAM" id="SSF55826">
    <property type="entry name" value="YbaK/ProRS associated domain"/>
    <property type="match status" value="1"/>
</dbReference>
<evidence type="ECO:0000313" key="5">
    <source>
        <dbReference type="Proteomes" id="UP001569151"/>
    </source>
</evidence>
<reference evidence="2 5" key="2">
    <citation type="submission" date="2024-06" db="EMBL/GenBank/DDBJ databases">
        <authorList>
            <person name="Steensen K."/>
            <person name="Seneca J."/>
            <person name="Bartlau N."/>
            <person name="Yu A.X."/>
            <person name="Polz M.F."/>
        </authorList>
    </citation>
    <scope>NUCLEOTIDE SEQUENCE [LARGE SCALE GENOMIC DNA]</scope>
    <source>
        <strain evidence="2 5">1F146</strain>
    </source>
</reference>
<dbReference type="Pfam" id="PF04073">
    <property type="entry name" value="tRNA_edit"/>
    <property type="match status" value="1"/>
</dbReference>
<evidence type="ECO:0000313" key="4">
    <source>
        <dbReference type="Proteomes" id="UP000078406"/>
    </source>
</evidence>
<dbReference type="Gene3D" id="3.90.960.10">
    <property type="entry name" value="YbaK/aminoacyl-tRNA synthetase-associated domain"/>
    <property type="match status" value="1"/>
</dbReference>